<protein>
    <submittedName>
        <fullName evidence="8">Na/Pi cotransporter</fullName>
    </submittedName>
</protein>
<dbReference type="Gene3D" id="1.20.58.220">
    <property type="entry name" value="Phosphate transport system protein phou homolog 2, domain 2"/>
    <property type="match status" value="1"/>
</dbReference>
<evidence type="ECO:0000313" key="8">
    <source>
        <dbReference type="EMBL" id="PLW78685.1"/>
    </source>
</evidence>
<reference evidence="8 9" key="1">
    <citation type="submission" date="2018-01" db="EMBL/GenBank/DDBJ databases">
        <title>The draft genome sequence of Cohaesibacter sp. H1304.</title>
        <authorList>
            <person name="Wang N.-N."/>
            <person name="Du Z.-J."/>
        </authorList>
    </citation>
    <scope>NUCLEOTIDE SEQUENCE [LARGE SCALE GENOMIC DNA]</scope>
    <source>
        <strain evidence="8 9">H1304</strain>
    </source>
</reference>
<keyword evidence="4 6" id="KW-1133">Transmembrane helix</keyword>
<dbReference type="InterPro" id="IPR026022">
    <property type="entry name" value="PhoU_dom"/>
</dbReference>
<dbReference type="InterPro" id="IPR003841">
    <property type="entry name" value="Na/Pi_transpt"/>
</dbReference>
<dbReference type="InterPro" id="IPR004633">
    <property type="entry name" value="NaPi_cotrn-rel/YqeW-like"/>
</dbReference>
<comment type="subcellular location">
    <subcellularLocation>
        <location evidence="1">Cell membrane</location>
        <topology evidence="1">Multi-pass membrane protein</topology>
    </subcellularLocation>
</comment>
<dbReference type="PANTHER" id="PTHR10010:SF46">
    <property type="entry name" value="SODIUM-DEPENDENT PHOSPHATE TRANSPORT PROTEIN 2B"/>
    <property type="match status" value="1"/>
</dbReference>
<dbReference type="GO" id="GO:0005436">
    <property type="term" value="F:sodium:phosphate symporter activity"/>
    <property type="evidence" value="ECO:0007669"/>
    <property type="project" value="InterPro"/>
</dbReference>
<sequence length="555" mass="60506">MSATYSLIQILGAVALLLWGLYMVRTGIIRGFGSQLRDVISLGVANRGRAMLAGMGVTMIVQSSTATAMIVASFANSGFMEIAPALAVMLGADIATTLVAQLLSLDLSLLAPLLILGGVILHKAYSQTVRRQIGRSAIGLGLMLIALRTIVQTSDPLRDSDVLLMLFSSLSNDPLIALLLAALLTWLAHSSLAVVLLIMSFASTGAMSVPLALIMVLGANLGGVLPPIMATANEGINARRVTFGNAAFKIIGVLVCLPLVAYLPPLLSQLEAAPARQIVNFHTIFNIGIAVVFIFFVPTAEKILKWALREKEAANDAGHPQLLDRTAIETPAVALSCAMREALRMAEYVETMITGLKLSLEDFSAERTAELVEMDHLVDASYEDIKLYLTKVGRQEVDDMESHRIVEILSFTTNMELIGDIAENLLDIAAQKANGQLRFSEEGLEDIQELQRKVQTSLRLAMTVFMNRDKAIARQLIGEKLAVNALERQGVERHFERLRQGRRESIETSTLHIDILRGLRRVHSHLAAVAYPILDEAGELRKTRLKKTKHATQHI</sequence>
<dbReference type="Pfam" id="PF01895">
    <property type="entry name" value="PhoU"/>
    <property type="match status" value="2"/>
</dbReference>
<dbReference type="OrthoDB" id="5778511at2"/>
<feature type="transmembrane region" description="Helical" evidence="6">
    <location>
        <begin position="94"/>
        <end position="121"/>
    </location>
</feature>
<evidence type="ECO:0000256" key="1">
    <source>
        <dbReference type="ARBA" id="ARBA00004651"/>
    </source>
</evidence>
<dbReference type="RefSeq" id="WP_101531770.1">
    <property type="nucleotide sequence ID" value="NZ_JBFHIU010000011.1"/>
</dbReference>
<evidence type="ECO:0000256" key="2">
    <source>
        <dbReference type="ARBA" id="ARBA00022475"/>
    </source>
</evidence>
<dbReference type="NCBIfam" id="TIGR00704">
    <property type="entry name" value="NaPi_cotrn_rel"/>
    <property type="match status" value="1"/>
</dbReference>
<feature type="domain" description="PhoU" evidence="7">
    <location>
        <begin position="447"/>
        <end position="530"/>
    </location>
</feature>
<name>A0A2N5XW82_9HYPH</name>
<keyword evidence="9" id="KW-1185">Reference proteome</keyword>
<evidence type="ECO:0000256" key="4">
    <source>
        <dbReference type="ARBA" id="ARBA00022989"/>
    </source>
</evidence>
<dbReference type="NCBIfam" id="NF037997">
    <property type="entry name" value="Na_Pi_symport"/>
    <property type="match status" value="1"/>
</dbReference>
<feature type="transmembrane region" description="Helical" evidence="6">
    <location>
        <begin position="175"/>
        <end position="199"/>
    </location>
</feature>
<dbReference type="GO" id="GO:0044341">
    <property type="term" value="P:sodium-dependent phosphate transport"/>
    <property type="evidence" value="ECO:0007669"/>
    <property type="project" value="InterPro"/>
</dbReference>
<proteinExistence type="predicted"/>
<dbReference type="Proteomes" id="UP000234881">
    <property type="component" value="Unassembled WGS sequence"/>
</dbReference>
<dbReference type="GO" id="GO:0005886">
    <property type="term" value="C:plasma membrane"/>
    <property type="evidence" value="ECO:0007669"/>
    <property type="project" value="UniProtKB-SubCell"/>
</dbReference>
<evidence type="ECO:0000256" key="6">
    <source>
        <dbReference type="SAM" id="Phobius"/>
    </source>
</evidence>
<feature type="transmembrane region" description="Helical" evidence="6">
    <location>
        <begin position="279"/>
        <end position="297"/>
    </location>
</feature>
<feature type="transmembrane region" description="Helical" evidence="6">
    <location>
        <begin position="250"/>
        <end position="267"/>
    </location>
</feature>
<keyword evidence="3 6" id="KW-0812">Transmembrane</keyword>
<keyword evidence="5 6" id="KW-0472">Membrane</keyword>
<dbReference type="InterPro" id="IPR038078">
    <property type="entry name" value="PhoU-like_sf"/>
</dbReference>
<feature type="transmembrane region" description="Helical" evidence="6">
    <location>
        <begin position="133"/>
        <end position="151"/>
    </location>
</feature>
<dbReference type="SUPFAM" id="SSF109755">
    <property type="entry name" value="PhoU-like"/>
    <property type="match status" value="1"/>
</dbReference>
<feature type="transmembrane region" description="Helical" evidence="6">
    <location>
        <begin position="50"/>
        <end position="74"/>
    </location>
</feature>
<comment type="caution">
    <text evidence="8">The sequence shown here is derived from an EMBL/GenBank/DDBJ whole genome shotgun (WGS) entry which is preliminary data.</text>
</comment>
<evidence type="ECO:0000256" key="5">
    <source>
        <dbReference type="ARBA" id="ARBA00023136"/>
    </source>
</evidence>
<dbReference type="AlphaFoldDB" id="A0A2N5XW82"/>
<keyword evidence="2" id="KW-1003">Cell membrane</keyword>
<gene>
    <name evidence="8" type="ORF">C0081_00070</name>
</gene>
<feature type="transmembrane region" description="Helical" evidence="6">
    <location>
        <begin position="6"/>
        <end position="29"/>
    </location>
</feature>
<feature type="transmembrane region" description="Helical" evidence="6">
    <location>
        <begin position="211"/>
        <end position="230"/>
    </location>
</feature>
<dbReference type="EMBL" id="PKUQ01000001">
    <property type="protein sequence ID" value="PLW78685.1"/>
    <property type="molecule type" value="Genomic_DNA"/>
</dbReference>
<organism evidence="8 9">
    <name type="scientific">Cohaesibacter celericrescens</name>
    <dbReference type="NCBI Taxonomy" id="2067669"/>
    <lineage>
        <taxon>Bacteria</taxon>
        <taxon>Pseudomonadati</taxon>
        <taxon>Pseudomonadota</taxon>
        <taxon>Alphaproteobacteria</taxon>
        <taxon>Hyphomicrobiales</taxon>
        <taxon>Cohaesibacteraceae</taxon>
    </lineage>
</organism>
<dbReference type="PANTHER" id="PTHR10010">
    <property type="entry name" value="SOLUTE CARRIER FAMILY 34 SODIUM PHOSPHATE , MEMBER 2-RELATED"/>
    <property type="match status" value="1"/>
</dbReference>
<evidence type="ECO:0000259" key="7">
    <source>
        <dbReference type="Pfam" id="PF01895"/>
    </source>
</evidence>
<evidence type="ECO:0000256" key="3">
    <source>
        <dbReference type="ARBA" id="ARBA00022692"/>
    </source>
</evidence>
<dbReference type="Pfam" id="PF02690">
    <property type="entry name" value="Na_Pi_cotrans"/>
    <property type="match status" value="2"/>
</dbReference>
<accession>A0A2N5XW82</accession>
<evidence type="ECO:0000313" key="9">
    <source>
        <dbReference type="Proteomes" id="UP000234881"/>
    </source>
</evidence>
<feature type="domain" description="PhoU" evidence="7">
    <location>
        <begin position="343"/>
        <end position="427"/>
    </location>
</feature>